<evidence type="ECO:0000256" key="5">
    <source>
        <dbReference type="ARBA" id="ARBA00023014"/>
    </source>
</evidence>
<dbReference type="PANTHER" id="PTHR11228">
    <property type="entry name" value="RADICAL SAM DOMAIN PROTEIN"/>
    <property type="match status" value="1"/>
</dbReference>
<keyword evidence="4" id="KW-0408">Iron</keyword>
<dbReference type="InterPro" id="IPR007197">
    <property type="entry name" value="rSAM"/>
</dbReference>
<sequence length="287" mass="33037">MNQPCPSPRLQPTLANRLKWIRYFIKFSVRYGHWDFFSDFNIEINTSCNRRCAYCPNSVFERGLIKNEQRMDEALYHKLIDELATINFRGRLSPQLYGEPLLDPRLIPLMAYTRAKLPKVHIVLISNGDALTVDTFHALIEAGVDKFSITQHGESMSNNMQALFAHLENNDKLLARIRYNRFDADTPLYNRGGLIQPARVNTVPRCTDPGNPVAIDYAGNVILCCHDYLSSVVFGNIRTDKFLDIWFSPRYRAIRKQLRNGEYRLPICRKCTGQEASCPPQQTVTTF</sequence>
<dbReference type="Pfam" id="PF04055">
    <property type="entry name" value="Radical_SAM"/>
    <property type="match status" value="1"/>
</dbReference>
<evidence type="ECO:0000256" key="1">
    <source>
        <dbReference type="ARBA" id="ARBA00001966"/>
    </source>
</evidence>
<evidence type="ECO:0000256" key="2">
    <source>
        <dbReference type="ARBA" id="ARBA00022691"/>
    </source>
</evidence>
<dbReference type="InterPro" id="IPR023885">
    <property type="entry name" value="4Fe4S-binding_SPASM_dom"/>
</dbReference>
<dbReference type="Proteomes" id="UP000006365">
    <property type="component" value="Chromosome"/>
</dbReference>
<dbReference type="SFLD" id="SFLDS00029">
    <property type="entry name" value="Radical_SAM"/>
    <property type="match status" value="1"/>
</dbReference>
<dbReference type="InterPro" id="IPR013785">
    <property type="entry name" value="Aldolase_TIM"/>
</dbReference>
<dbReference type="GO" id="GO:0046872">
    <property type="term" value="F:metal ion binding"/>
    <property type="evidence" value="ECO:0007669"/>
    <property type="project" value="UniProtKB-KW"/>
</dbReference>
<dbReference type="CDD" id="cd21109">
    <property type="entry name" value="SPASM"/>
    <property type="match status" value="1"/>
</dbReference>
<dbReference type="RefSeq" id="WP_015723633.1">
    <property type="nucleotide sequence ID" value="NC_014972.1"/>
</dbReference>
<evidence type="ECO:0000259" key="7">
    <source>
        <dbReference type="Pfam" id="PF13186"/>
    </source>
</evidence>
<dbReference type="CDD" id="cd01335">
    <property type="entry name" value="Radical_SAM"/>
    <property type="match status" value="1"/>
</dbReference>
<dbReference type="InterPro" id="IPR058240">
    <property type="entry name" value="rSAM_sf"/>
</dbReference>
<evidence type="ECO:0000259" key="6">
    <source>
        <dbReference type="Pfam" id="PF04055"/>
    </source>
</evidence>
<name>A0A7U3YKJ6_DESPD</name>
<evidence type="ECO:0000313" key="8">
    <source>
        <dbReference type="EMBL" id="ADW17089.1"/>
    </source>
</evidence>
<evidence type="ECO:0000256" key="3">
    <source>
        <dbReference type="ARBA" id="ARBA00022723"/>
    </source>
</evidence>
<reference evidence="8 9" key="1">
    <citation type="journal article" date="2011" name="Stand. Genomic Sci.">
        <title>Complete genome sequence of Desulfobulbus propionicus type strain (1pr3).</title>
        <authorList>
            <person name="Pagani I."/>
            <person name="Lapidus A."/>
            <person name="Nolan M."/>
            <person name="Lucas S."/>
            <person name="Hammon N."/>
            <person name="Deshpande S."/>
            <person name="Cheng J.F."/>
            <person name="Chertkov O."/>
            <person name="Davenport K."/>
            <person name="Tapia R."/>
            <person name="Han C."/>
            <person name="Goodwin L."/>
            <person name="Pitluck S."/>
            <person name="Liolios K."/>
            <person name="Mavromatis K."/>
            <person name="Ivanova N."/>
            <person name="Mikhailova N."/>
            <person name="Pati A."/>
            <person name="Chen A."/>
            <person name="Palaniappan K."/>
            <person name="Land M."/>
            <person name="Hauser L."/>
            <person name="Chang Y.J."/>
            <person name="Jeffries C.D."/>
            <person name="Detter J.C."/>
            <person name="Brambilla E."/>
            <person name="Kannan K.P."/>
            <person name="Djao O.D."/>
            <person name="Rohde M."/>
            <person name="Pukall R."/>
            <person name="Spring S."/>
            <person name="Goker M."/>
            <person name="Sikorski J."/>
            <person name="Woyke T."/>
            <person name="Bristow J."/>
            <person name="Eisen J.A."/>
            <person name="Markowitz V."/>
            <person name="Hugenholtz P."/>
            <person name="Kyrpides N.C."/>
            <person name="Klenk H.P."/>
        </authorList>
    </citation>
    <scope>NUCLEOTIDE SEQUENCE [LARGE SCALE GENOMIC DNA]</scope>
    <source>
        <strain evidence="9">ATCC 33891 / DSM 2032 / 1pr3</strain>
    </source>
</reference>
<dbReference type="EMBL" id="CP002364">
    <property type="protein sequence ID" value="ADW17089.1"/>
    <property type="molecule type" value="Genomic_DNA"/>
</dbReference>
<accession>A0A7U3YKJ6</accession>
<evidence type="ECO:0000256" key="4">
    <source>
        <dbReference type="ARBA" id="ARBA00023004"/>
    </source>
</evidence>
<proteinExistence type="predicted"/>
<dbReference type="Pfam" id="PF13186">
    <property type="entry name" value="SPASM"/>
    <property type="match status" value="1"/>
</dbReference>
<feature type="domain" description="4Fe4S-binding SPASM" evidence="7">
    <location>
        <begin position="206"/>
        <end position="272"/>
    </location>
</feature>
<dbReference type="InterPro" id="IPR050377">
    <property type="entry name" value="Radical_SAM_PqqE_MftC-like"/>
</dbReference>
<feature type="domain" description="Radical SAM core" evidence="6">
    <location>
        <begin position="43"/>
        <end position="152"/>
    </location>
</feature>
<dbReference type="GO" id="GO:0003824">
    <property type="term" value="F:catalytic activity"/>
    <property type="evidence" value="ECO:0007669"/>
    <property type="project" value="InterPro"/>
</dbReference>
<dbReference type="GO" id="GO:0051536">
    <property type="term" value="F:iron-sulfur cluster binding"/>
    <property type="evidence" value="ECO:0007669"/>
    <property type="project" value="UniProtKB-KW"/>
</dbReference>
<gene>
    <name evidence="8" type="ordered locus">Despr_0915</name>
</gene>
<keyword evidence="3" id="KW-0479">Metal-binding</keyword>
<organism evidence="8 9">
    <name type="scientific">Desulfobulbus propionicus (strain ATCC 33891 / DSM 2032 / VKM B-1956 / 1pr3)</name>
    <dbReference type="NCBI Taxonomy" id="577650"/>
    <lineage>
        <taxon>Bacteria</taxon>
        <taxon>Pseudomonadati</taxon>
        <taxon>Thermodesulfobacteriota</taxon>
        <taxon>Desulfobulbia</taxon>
        <taxon>Desulfobulbales</taxon>
        <taxon>Desulfobulbaceae</taxon>
        <taxon>Desulfobulbus</taxon>
    </lineage>
</organism>
<keyword evidence="2" id="KW-0949">S-adenosyl-L-methionine</keyword>
<dbReference type="PANTHER" id="PTHR11228:SF7">
    <property type="entry name" value="PQQA PEPTIDE CYCLASE"/>
    <property type="match status" value="1"/>
</dbReference>
<keyword evidence="5" id="KW-0411">Iron-sulfur</keyword>
<dbReference type="AlphaFoldDB" id="A0A7U3YKJ6"/>
<dbReference type="KEGG" id="dpr:Despr_0915"/>
<comment type="cofactor">
    <cofactor evidence="1">
        <name>[4Fe-4S] cluster</name>
        <dbReference type="ChEBI" id="CHEBI:49883"/>
    </cofactor>
</comment>
<dbReference type="SUPFAM" id="SSF102114">
    <property type="entry name" value="Radical SAM enzymes"/>
    <property type="match status" value="1"/>
</dbReference>
<dbReference type="Gene3D" id="3.20.20.70">
    <property type="entry name" value="Aldolase class I"/>
    <property type="match status" value="1"/>
</dbReference>
<protein>
    <submittedName>
        <fullName evidence="8">Radical SAM domain protein</fullName>
    </submittedName>
</protein>
<keyword evidence="9" id="KW-1185">Reference proteome</keyword>
<evidence type="ECO:0000313" key="9">
    <source>
        <dbReference type="Proteomes" id="UP000006365"/>
    </source>
</evidence>